<dbReference type="AlphaFoldDB" id="A0AAV0X8B6"/>
<name>A0AAV0X8B6_9HEMI</name>
<evidence type="ECO:0000313" key="1">
    <source>
        <dbReference type="EMBL" id="CAI6363999.1"/>
    </source>
</evidence>
<gene>
    <name evidence="1" type="ORF">MEUPH1_LOCUS18879</name>
</gene>
<comment type="caution">
    <text evidence="1">The sequence shown here is derived from an EMBL/GenBank/DDBJ whole genome shotgun (WGS) entry which is preliminary data.</text>
</comment>
<sequence length="96" mass="10750">MPDGQMSMVIRISQLAAAAVLPPVEELLLCAACCASCMVYCDTLAVYYNFKKIMLCRPCDFRVQTSYHHEIRICLVFCSTVCQSEAVKPQNQPLLL</sequence>
<keyword evidence="2" id="KW-1185">Reference proteome</keyword>
<dbReference type="EMBL" id="CARXXK010000003">
    <property type="protein sequence ID" value="CAI6363999.1"/>
    <property type="molecule type" value="Genomic_DNA"/>
</dbReference>
<protein>
    <recommendedName>
        <fullName evidence="3">Secreted protein</fullName>
    </recommendedName>
</protein>
<reference evidence="1 2" key="1">
    <citation type="submission" date="2023-01" db="EMBL/GenBank/DDBJ databases">
        <authorList>
            <person name="Whitehead M."/>
        </authorList>
    </citation>
    <scope>NUCLEOTIDE SEQUENCE [LARGE SCALE GENOMIC DNA]</scope>
</reference>
<proteinExistence type="predicted"/>
<organism evidence="1 2">
    <name type="scientific">Macrosiphum euphorbiae</name>
    <name type="common">potato aphid</name>
    <dbReference type="NCBI Taxonomy" id="13131"/>
    <lineage>
        <taxon>Eukaryota</taxon>
        <taxon>Metazoa</taxon>
        <taxon>Ecdysozoa</taxon>
        <taxon>Arthropoda</taxon>
        <taxon>Hexapoda</taxon>
        <taxon>Insecta</taxon>
        <taxon>Pterygota</taxon>
        <taxon>Neoptera</taxon>
        <taxon>Paraneoptera</taxon>
        <taxon>Hemiptera</taxon>
        <taxon>Sternorrhyncha</taxon>
        <taxon>Aphidomorpha</taxon>
        <taxon>Aphidoidea</taxon>
        <taxon>Aphididae</taxon>
        <taxon>Macrosiphini</taxon>
        <taxon>Macrosiphum</taxon>
    </lineage>
</organism>
<dbReference type="Proteomes" id="UP001160148">
    <property type="component" value="Unassembled WGS sequence"/>
</dbReference>
<evidence type="ECO:0000313" key="2">
    <source>
        <dbReference type="Proteomes" id="UP001160148"/>
    </source>
</evidence>
<evidence type="ECO:0008006" key="3">
    <source>
        <dbReference type="Google" id="ProtNLM"/>
    </source>
</evidence>
<accession>A0AAV0X8B6</accession>